<proteinExistence type="predicted"/>
<comment type="caution">
    <text evidence="1">The sequence shown here is derived from an EMBL/GenBank/DDBJ whole genome shotgun (WGS) entry which is preliminary data.</text>
</comment>
<dbReference type="SUPFAM" id="SSF53335">
    <property type="entry name" value="S-adenosyl-L-methionine-dependent methyltransferases"/>
    <property type="match status" value="1"/>
</dbReference>
<name>A0A7V4KFC3_FERPE</name>
<accession>A0A7V4KFC3</accession>
<dbReference type="GO" id="GO:0032259">
    <property type="term" value="P:methylation"/>
    <property type="evidence" value="ECO:0007669"/>
    <property type="project" value="UniProtKB-KW"/>
</dbReference>
<dbReference type="Gene3D" id="3.40.50.150">
    <property type="entry name" value="Vaccinia Virus protein VP39"/>
    <property type="match status" value="1"/>
</dbReference>
<dbReference type="Pfam" id="PF13578">
    <property type="entry name" value="Methyltransf_24"/>
    <property type="match status" value="1"/>
</dbReference>
<reference evidence="1" key="1">
    <citation type="journal article" date="2020" name="mSystems">
        <title>Genome- and Community-Level Interaction Insights into Carbon Utilization and Element Cycling Functions of Hydrothermarchaeota in Hydrothermal Sediment.</title>
        <authorList>
            <person name="Zhou Z."/>
            <person name="Liu Y."/>
            <person name="Xu W."/>
            <person name="Pan J."/>
            <person name="Luo Z.H."/>
            <person name="Li M."/>
        </authorList>
    </citation>
    <scope>NUCLEOTIDE SEQUENCE [LARGE SCALE GENOMIC DNA]</scope>
    <source>
        <strain evidence="1">SpSt-61</strain>
    </source>
</reference>
<sequence length="213" mass="24989">MDAFAYFSFILHYKPKKVIEIGCGFSSLLLMEVNKKFFNNNIDIKLIEPYPSKDLVEGLRVFKNAELLQVPVQDLDFSIFEELNENDILFIDSTHVAKVGSDVNYIFFEILPRLNYGVLIHFHDIFLPDEYPKKWVFEENRAWNEMYILRAFLMYNNCFKTLFSSYYVSTRFPEMVIRLFNKPLGGGSYWLKKICGSSAERTKIKISDCSMAD</sequence>
<keyword evidence="1" id="KW-0808">Transferase</keyword>
<evidence type="ECO:0000313" key="1">
    <source>
        <dbReference type="EMBL" id="HGU54069.1"/>
    </source>
</evidence>
<keyword evidence="1" id="KW-0489">Methyltransferase</keyword>
<dbReference type="InterPro" id="IPR029063">
    <property type="entry name" value="SAM-dependent_MTases_sf"/>
</dbReference>
<organism evidence="1">
    <name type="scientific">Fervidobacterium pennivorans</name>
    <dbReference type="NCBI Taxonomy" id="93466"/>
    <lineage>
        <taxon>Bacteria</taxon>
        <taxon>Thermotogati</taxon>
        <taxon>Thermotogota</taxon>
        <taxon>Thermotogae</taxon>
        <taxon>Thermotogales</taxon>
        <taxon>Fervidobacteriaceae</taxon>
        <taxon>Fervidobacterium</taxon>
    </lineage>
</organism>
<dbReference type="AlphaFoldDB" id="A0A7V4KFC3"/>
<dbReference type="GO" id="GO:0008168">
    <property type="term" value="F:methyltransferase activity"/>
    <property type="evidence" value="ECO:0007669"/>
    <property type="project" value="UniProtKB-KW"/>
</dbReference>
<dbReference type="EMBL" id="DSZZ01000516">
    <property type="protein sequence ID" value="HGU54069.1"/>
    <property type="molecule type" value="Genomic_DNA"/>
</dbReference>
<protein>
    <submittedName>
        <fullName evidence="1">Class I SAM-dependent methyltransferase</fullName>
    </submittedName>
</protein>
<gene>
    <name evidence="1" type="ORF">ENT78_11200</name>
</gene>